<proteinExistence type="predicted"/>
<keyword evidence="2" id="KW-1185">Reference proteome</keyword>
<reference evidence="1 2" key="1">
    <citation type="journal article" date="2014" name="Nature">
        <title>An environmental bacterial taxon with a large and distinct metabolic repertoire.</title>
        <authorList>
            <person name="Wilson M.C."/>
            <person name="Mori T."/>
            <person name="Ruckert C."/>
            <person name="Uria A.R."/>
            <person name="Helf M.J."/>
            <person name="Takada K."/>
            <person name="Gernert C."/>
            <person name="Steffens U.A."/>
            <person name="Heycke N."/>
            <person name="Schmitt S."/>
            <person name="Rinke C."/>
            <person name="Helfrich E.J."/>
            <person name="Brachmann A.O."/>
            <person name="Gurgui C."/>
            <person name="Wakimoto T."/>
            <person name="Kracht M."/>
            <person name="Crusemann M."/>
            <person name="Hentschel U."/>
            <person name="Abe I."/>
            <person name="Matsunaga S."/>
            <person name="Kalinowski J."/>
            <person name="Takeyama H."/>
            <person name="Piel J."/>
        </authorList>
    </citation>
    <scope>NUCLEOTIDE SEQUENCE [LARGE SCALE GENOMIC DNA]</scope>
    <source>
        <strain evidence="2">TSY2</strain>
    </source>
</reference>
<dbReference type="EMBL" id="AZHX01000218">
    <property type="protein sequence ID" value="ETX08452.1"/>
    <property type="molecule type" value="Genomic_DNA"/>
</dbReference>
<dbReference type="HOGENOM" id="CLU_793445_0_0_7"/>
<organism evidence="1 2">
    <name type="scientific">Candidatus Entotheonella gemina</name>
    <dbReference type="NCBI Taxonomy" id="1429439"/>
    <lineage>
        <taxon>Bacteria</taxon>
        <taxon>Pseudomonadati</taxon>
        <taxon>Nitrospinota/Tectimicrobiota group</taxon>
        <taxon>Candidatus Tectimicrobiota</taxon>
        <taxon>Candidatus Entotheonellia</taxon>
        <taxon>Candidatus Entotheonellales</taxon>
        <taxon>Candidatus Entotheonellaceae</taxon>
        <taxon>Candidatus Entotheonella</taxon>
    </lineage>
</organism>
<dbReference type="Proteomes" id="UP000019140">
    <property type="component" value="Unassembled WGS sequence"/>
</dbReference>
<evidence type="ECO:0000313" key="2">
    <source>
        <dbReference type="Proteomes" id="UP000019140"/>
    </source>
</evidence>
<accession>W4MFM5</accession>
<protein>
    <submittedName>
        <fullName evidence="1">Uncharacterized protein</fullName>
    </submittedName>
</protein>
<evidence type="ECO:0000313" key="1">
    <source>
        <dbReference type="EMBL" id="ETX08452.1"/>
    </source>
</evidence>
<feature type="non-terminal residue" evidence="1">
    <location>
        <position position="1"/>
    </location>
</feature>
<sequence>WQGIETAAPWQRNGRLPPIYFVSSNTHALPNLLGGYALAHRDQLRETAQRENPDGIYPALEQALRADHATAANLLYFALRTHLHTMPDARHEVQLWDEASGIRTAENLAHVDVDAQVIELRRLRPERFDPRLSMPELERLQASDAYIINIDYPLGMAAYHLLSRVGQGVGTLLGVYVMGKAATLNGQVGDVLISRTVHDEHSENTYLFPNAFSAQDIAPYLELTNVLDNQKAVTGRGPFLQNSTYMGVFYREGYTVLEMEAGPYLSAIYELGDPRRYPNDEVVNLGERIGFDLGFLHYASDTPYSRRQSLLSKSLSVFGMESTYACATAIVRRILTRELARLNSGRAPG</sequence>
<dbReference type="InterPro" id="IPR054204">
    <property type="entry name" value="DUF6909"/>
</dbReference>
<gene>
    <name evidence="1" type="ORF">ETSY2_05330</name>
</gene>
<name>W4MFM5_9BACT</name>
<comment type="caution">
    <text evidence="1">The sequence shown here is derived from an EMBL/GenBank/DDBJ whole genome shotgun (WGS) entry which is preliminary data.</text>
</comment>
<dbReference type="AlphaFoldDB" id="W4MFM5"/>
<dbReference type="Pfam" id="PF21850">
    <property type="entry name" value="DUF6909"/>
    <property type="match status" value="1"/>
</dbReference>